<proteinExistence type="predicted"/>
<keyword evidence="1" id="KW-0812">Transmembrane</keyword>
<dbReference type="AlphaFoldDB" id="A0A4V2QBM1"/>
<evidence type="ECO:0000256" key="1">
    <source>
        <dbReference type="SAM" id="Phobius"/>
    </source>
</evidence>
<dbReference type="Proteomes" id="UP000295718">
    <property type="component" value="Unassembled WGS sequence"/>
</dbReference>
<organism evidence="2 3">
    <name type="scientific">Kineothrix alysoides</name>
    <dbReference type="NCBI Taxonomy" id="1469948"/>
    <lineage>
        <taxon>Bacteria</taxon>
        <taxon>Bacillati</taxon>
        <taxon>Bacillota</taxon>
        <taxon>Clostridia</taxon>
        <taxon>Lachnospirales</taxon>
        <taxon>Lachnospiraceae</taxon>
        <taxon>Kineothrix</taxon>
    </lineage>
</organism>
<dbReference type="InterPro" id="IPR006938">
    <property type="entry name" value="DUF624"/>
</dbReference>
<feature type="transmembrane region" description="Helical" evidence="1">
    <location>
        <begin position="76"/>
        <end position="97"/>
    </location>
</feature>
<gene>
    <name evidence="2" type="ORF">EDD76_11085</name>
</gene>
<name>A0A4V2QBM1_9FIRM</name>
<feature type="transmembrane region" description="Helical" evidence="1">
    <location>
        <begin position="109"/>
        <end position="132"/>
    </location>
</feature>
<feature type="transmembrane region" description="Helical" evidence="1">
    <location>
        <begin position="169"/>
        <end position="191"/>
    </location>
</feature>
<reference evidence="2 3" key="1">
    <citation type="submission" date="2019-03" db="EMBL/GenBank/DDBJ databases">
        <title>Genomic Encyclopedia of Type Strains, Phase IV (KMG-IV): sequencing the most valuable type-strain genomes for metagenomic binning, comparative biology and taxonomic classification.</title>
        <authorList>
            <person name="Goeker M."/>
        </authorList>
    </citation>
    <scope>NUCLEOTIDE SEQUENCE [LARGE SCALE GENOMIC DNA]</scope>
    <source>
        <strain evidence="2 3">DSM 100556</strain>
    </source>
</reference>
<dbReference type="OrthoDB" id="9814991at2"/>
<evidence type="ECO:0000313" key="2">
    <source>
        <dbReference type="EMBL" id="TCL56912.1"/>
    </source>
</evidence>
<keyword evidence="1" id="KW-0472">Membrane</keyword>
<feature type="transmembrane region" description="Helical" evidence="1">
    <location>
        <begin position="144"/>
        <end position="163"/>
    </location>
</feature>
<evidence type="ECO:0000313" key="3">
    <source>
        <dbReference type="Proteomes" id="UP000295718"/>
    </source>
</evidence>
<keyword evidence="3" id="KW-1185">Reference proteome</keyword>
<dbReference type="EMBL" id="SLUO01000010">
    <property type="protein sequence ID" value="TCL56912.1"/>
    <property type="molecule type" value="Genomic_DNA"/>
</dbReference>
<sequence length="222" mass="25511">MGKFFDMDSPVMRFLTVMADLMILNILTIICCIPIFTAGASLTALNYVLLKMVRNEEGYIVKSFFKSFRQNFKQATIIWLIILAFILVFAGDILIFNYASMEFPKALKIFLFVLGLFMMMIVIYVFPVLSRFENTVLNTIKNSLFMSILSFPKTILMLLVYAAPIVLFYITPMAIPLIFMFGISVPAYFSAKLYSGTFKKFEPKEEPIEDRFETIGQDDEVE</sequence>
<comment type="caution">
    <text evidence="2">The sequence shown here is derived from an EMBL/GenBank/DDBJ whole genome shotgun (WGS) entry which is preliminary data.</text>
</comment>
<feature type="transmembrane region" description="Helical" evidence="1">
    <location>
        <begin position="22"/>
        <end position="49"/>
    </location>
</feature>
<dbReference type="Pfam" id="PF04854">
    <property type="entry name" value="DUF624"/>
    <property type="match status" value="1"/>
</dbReference>
<accession>A0A4V2QBM1</accession>
<keyword evidence="1" id="KW-1133">Transmembrane helix</keyword>
<dbReference type="RefSeq" id="WP_035315738.1">
    <property type="nucleotide sequence ID" value="NZ_JPNB01000002.1"/>
</dbReference>
<protein>
    <submittedName>
        <fullName evidence="2">Putative membrane protein YesL</fullName>
    </submittedName>
</protein>
<dbReference type="STRING" id="1469948.GCA_000732725_02854"/>